<dbReference type="STRING" id="1220578.FPE01S_02_05190"/>
<dbReference type="EMBL" id="BBWV01000002">
    <property type="protein sequence ID" value="GAO43414.1"/>
    <property type="molecule type" value="Genomic_DNA"/>
</dbReference>
<evidence type="ECO:0000313" key="2">
    <source>
        <dbReference type="Proteomes" id="UP000033121"/>
    </source>
</evidence>
<keyword evidence="2" id="KW-1185">Reference proteome</keyword>
<protein>
    <submittedName>
        <fullName evidence="1">Uncharacterized protein</fullName>
    </submittedName>
</protein>
<sequence length="145" mass="16299">MLSGISACGKDKFETKPTLELKSQSSVVPFDPEIAFSITMKFTDKEGDLSGLRDSSIVYFPVWLNVREPQFPYPVAYSTLPEFPDNKSGEIELRLSQLDYYRDFLQTQPPDVDKNDTIQFKVVVKDKAGNVSDTLTTNPIVLLGQ</sequence>
<gene>
    <name evidence="1" type="ORF">FPE01S_02_05190</name>
</gene>
<reference evidence="1 2" key="1">
    <citation type="submission" date="2015-04" db="EMBL/GenBank/DDBJ databases">
        <title>Whole genome shotgun sequence of Flavihumibacter petaseus NBRC 106054.</title>
        <authorList>
            <person name="Miyazawa S."/>
            <person name="Hosoyama A."/>
            <person name="Hashimoto M."/>
            <person name="Noguchi M."/>
            <person name="Tsuchikane K."/>
            <person name="Ohji S."/>
            <person name="Yamazoe A."/>
            <person name="Ichikawa N."/>
            <person name="Kimura A."/>
            <person name="Fujita N."/>
        </authorList>
    </citation>
    <scope>NUCLEOTIDE SEQUENCE [LARGE SCALE GENOMIC DNA]</scope>
    <source>
        <strain evidence="1 2">NBRC 106054</strain>
    </source>
</reference>
<dbReference type="AlphaFoldDB" id="A0A0E9N0Q9"/>
<organism evidence="1 2">
    <name type="scientific">Flavihumibacter petaseus NBRC 106054</name>
    <dbReference type="NCBI Taxonomy" id="1220578"/>
    <lineage>
        <taxon>Bacteria</taxon>
        <taxon>Pseudomonadati</taxon>
        <taxon>Bacteroidota</taxon>
        <taxon>Chitinophagia</taxon>
        <taxon>Chitinophagales</taxon>
        <taxon>Chitinophagaceae</taxon>
        <taxon>Flavihumibacter</taxon>
    </lineage>
</organism>
<dbReference type="Proteomes" id="UP000033121">
    <property type="component" value="Unassembled WGS sequence"/>
</dbReference>
<accession>A0A0E9N0Q9</accession>
<evidence type="ECO:0000313" key="1">
    <source>
        <dbReference type="EMBL" id="GAO43414.1"/>
    </source>
</evidence>
<comment type="caution">
    <text evidence="1">The sequence shown here is derived from an EMBL/GenBank/DDBJ whole genome shotgun (WGS) entry which is preliminary data.</text>
</comment>
<proteinExistence type="predicted"/>
<name>A0A0E9N0Q9_9BACT</name>